<gene>
    <name evidence="1" type="ORF">M8523_33955</name>
</gene>
<organism evidence="1 2">
    <name type="scientific">Lichenifustis flavocetrariae</name>
    <dbReference type="NCBI Taxonomy" id="2949735"/>
    <lineage>
        <taxon>Bacteria</taxon>
        <taxon>Pseudomonadati</taxon>
        <taxon>Pseudomonadota</taxon>
        <taxon>Alphaproteobacteria</taxon>
        <taxon>Hyphomicrobiales</taxon>
        <taxon>Lichenihabitantaceae</taxon>
        <taxon>Lichenifustis</taxon>
    </lineage>
</organism>
<evidence type="ECO:0000313" key="1">
    <source>
        <dbReference type="EMBL" id="MCW6512885.1"/>
    </source>
</evidence>
<proteinExistence type="predicted"/>
<comment type="caution">
    <text evidence="1">The sequence shown here is derived from an EMBL/GenBank/DDBJ whole genome shotgun (WGS) entry which is preliminary data.</text>
</comment>
<dbReference type="AlphaFoldDB" id="A0AA41Z4Z0"/>
<accession>A0AA41Z4Z0</accession>
<dbReference type="Proteomes" id="UP001165667">
    <property type="component" value="Unassembled WGS sequence"/>
</dbReference>
<sequence length="67" mass="7226">MKARTLLDRFAALISAKKPDLLDPWLIDAAHSETSAFAEGIAADKVAVKAAIMETCPMDRPKDKSPS</sequence>
<reference evidence="1" key="1">
    <citation type="submission" date="2022-05" db="EMBL/GenBank/DDBJ databases">
        <authorList>
            <person name="Pankratov T."/>
        </authorList>
    </citation>
    <scope>NUCLEOTIDE SEQUENCE</scope>
    <source>
        <strain evidence="1">BP6-180914</strain>
    </source>
</reference>
<name>A0AA41Z4Z0_9HYPH</name>
<protein>
    <submittedName>
        <fullName evidence="1">Uncharacterized protein</fullName>
    </submittedName>
</protein>
<keyword evidence="2" id="KW-1185">Reference proteome</keyword>
<evidence type="ECO:0000313" key="2">
    <source>
        <dbReference type="Proteomes" id="UP001165667"/>
    </source>
</evidence>
<dbReference type="EMBL" id="JAMOIM010000072">
    <property type="protein sequence ID" value="MCW6512885.1"/>
    <property type="molecule type" value="Genomic_DNA"/>
</dbReference>
<dbReference type="RefSeq" id="WP_282589261.1">
    <property type="nucleotide sequence ID" value="NZ_JAMOIM010000072.1"/>
</dbReference>